<feature type="compositionally biased region" description="Polar residues" evidence="1">
    <location>
        <begin position="91"/>
        <end position="102"/>
    </location>
</feature>
<proteinExistence type="predicted"/>
<evidence type="ECO:0000313" key="3">
    <source>
        <dbReference type="Proteomes" id="UP000289886"/>
    </source>
</evidence>
<feature type="compositionally biased region" description="Basic and acidic residues" evidence="1">
    <location>
        <begin position="74"/>
        <end position="87"/>
    </location>
</feature>
<comment type="caution">
    <text evidence="2">The sequence shown here is derived from an EMBL/GenBank/DDBJ whole genome shotgun (WGS) entry which is preliminary data.</text>
</comment>
<feature type="compositionally biased region" description="Basic and acidic residues" evidence="1">
    <location>
        <begin position="246"/>
        <end position="259"/>
    </location>
</feature>
<feature type="region of interest" description="Disordered" evidence="1">
    <location>
        <begin position="826"/>
        <end position="852"/>
    </location>
</feature>
<protein>
    <submittedName>
        <fullName evidence="2">Uncharacterized protein</fullName>
    </submittedName>
</protein>
<feature type="region of interest" description="Disordered" evidence="1">
    <location>
        <begin position="1"/>
        <end position="42"/>
    </location>
</feature>
<feature type="region of interest" description="Disordered" evidence="1">
    <location>
        <begin position="73"/>
        <end position="134"/>
    </location>
</feature>
<organism evidence="2 3">
    <name type="scientific">Acipenser ruthenus</name>
    <name type="common">Sterlet sturgeon</name>
    <dbReference type="NCBI Taxonomy" id="7906"/>
    <lineage>
        <taxon>Eukaryota</taxon>
        <taxon>Metazoa</taxon>
        <taxon>Chordata</taxon>
        <taxon>Craniata</taxon>
        <taxon>Vertebrata</taxon>
        <taxon>Euteleostomi</taxon>
        <taxon>Actinopterygii</taxon>
        <taxon>Chondrostei</taxon>
        <taxon>Acipenseriformes</taxon>
        <taxon>Acipenseridae</taxon>
        <taxon>Acipenser</taxon>
    </lineage>
</organism>
<name>A0A662YL52_ACIRT</name>
<feature type="region of interest" description="Disordered" evidence="1">
    <location>
        <begin position="538"/>
        <end position="559"/>
    </location>
</feature>
<feature type="compositionally biased region" description="Polar residues" evidence="1">
    <location>
        <begin position="299"/>
        <end position="313"/>
    </location>
</feature>
<evidence type="ECO:0000313" key="2">
    <source>
        <dbReference type="EMBL" id="RXM97444.1"/>
    </source>
</evidence>
<feature type="compositionally biased region" description="Polar residues" evidence="1">
    <location>
        <begin position="826"/>
        <end position="843"/>
    </location>
</feature>
<evidence type="ECO:0000256" key="1">
    <source>
        <dbReference type="SAM" id="MobiDB-lite"/>
    </source>
</evidence>
<dbReference type="AlphaFoldDB" id="A0A662YL52"/>
<feature type="region of interest" description="Disordered" evidence="1">
    <location>
        <begin position="245"/>
        <end position="402"/>
    </location>
</feature>
<feature type="compositionally biased region" description="Polar residues" evidence="1">
    <location>
        <begin position="263"/>
        <end position="274"/>
    </location>
</feature>
<dbReference type="EMBL" id="SCEB01001088">
    <property type="protein sequence ID" value="RXM97444.1"/>
    <property type="molecule type" value="Genomic_DNA"/>
</dbReference>
<feature type="compositionally biased region" description="Low complexity" evidence="1">
    <location>
        <begin position="390"/>
        <end position="402"/>
    </location>
</feature>
<sequence>MEPPNCKEEKEHSAFSITKPDTQHNREDTAKTASKQVNVPNLSHLGRELEGHLFKEAEEEDVDFKFSDLCAKNDPWEASKTDPKGSDEELPTQQDNKQNMNFSEAFDVHPEVLTDQNTSDECENEYYESQKQGQHFLNVSHLTKEEDSPSNYKENEYERVLSNEQLTIEDVIMELPNCKEEKEHSAFSITKPDTQHNREDTAKTAIKQVNVPNLSHLGRELEGHLFKEAEEEDVDFKFSDLCAKNDPWEASKTDPKGSDEELPTQQDNKQNMNFSEAFDVHPEVLTDQNTSDECENEYYESQKQGQHFLNVSHLTKEEDSPSNYKENEYERVLSNEQLTIEGKPSQNDRMEDNRLITANTEDVTEEEDVDQQKGFFNPDDNSRSNPPSEFGNDSGDSFEFSDSFNNTEYGNLLDFNLAQQLKTPPAIKVWPPFGESTSCILNPNQALFDLQDNLDGSAEKPNNSLLQAPSNNALSPKGVDDVYQLDTMFPELDYKRYDYTTGSKVGHSEQQVSKETTLENVLINQEALDVYSPVPAYNRDTDTSVEQWPDKDDKSSKEFEIPVSSTGFSADDWIVFDNPGFAESDWSTTWKSLPQSPVVQINTDVVEDQETFVPSDIAGNSDIQTSKTQNEDDILTNSSPVTETDLRTEDDHATKLLAIQPFKFSKTELFPTQPCDWLLTIEPSANPRDNSTTKHLHDKHSVTSAEDETESEKKLPHSKQKLDWAKGGFFVQKKKVIDNFTPAFHPSLKTIVKTSSPSKEYTESITTQVANMTFTSLVKKNEDTPAHTNTFLTDAYSPELSSETVLSTVRYTEQNRVPVFNEGSNETVKYQDSPSKENISTDNGQDHAGEQGCRIYNPMTDYPITLGDEAFAENLTATRTKTTENSNVTFVLESSNDEGSEA</sequence>
<gene>
    <name evidence="2" type="ORF">EOD39_14423</name>
</gene>
<keyword evidence="3" id="KW-1185">Reference proteome</keyword>
<feature type="compositionally biased region" description="Polar residues" evidence="1">
    <location>
        <begin position="31"/>
        <end position="41"/>
    </location>
</feature>
<feature type="region of interest" description="Disordered" evidence="1">
    <location>
        <begin position="686"/>
        <end position="718"/>
    </location>
</feature>
<feature type="region of interest" description="Disordered" evidence="1">
    <location>
        <begin position="616"/>
        <end position="647"/>
    </location>
</feature>
<accession>A0A662YL52</accession>
<feature type="compositionally biased region" description="Basic and acidic residues" evidence="1">
    <location>
        <begin position="21"/>
        <end position="30"/>
    </location>
</feature>
<reference evidence="2 3" key="1">
    <citation type="submission" date="2019-01" db="EMBL/GenBank/DDBJ databases">
        <title>Draft Genome and Complete Hox-Cluster Characterization of the Sterlet Sturgeon (Acipenser ruthenus).</title>
        <authorList>
            <person name="Wei Q."/>
        </authorList>
    </citation>
    <scope>NUCLEOTIDE SEQUENCE [LARGE SCALE GENOMIC DNA]</scope>
    <source>
        <strain evidence="2">WHYD16114868_AA</strain>
        <tissue evidence="2">Blood</tissue>
    </source>
</reference>
<feature type="compositionally biased region" description="Basic and acidic residues" evidence="1">
    <location>
        <begin position="314"/>
        <end position="333"/>
    </location>
</feature>
<dbReference type="Proteomes" id="UP000289886">
    <property type="component" value="Unassembled WGS sequence"/>
</dbReference>
<feature type="compositionally biased region" description="Basic and acidic residues" evidence="1">
    <location>
        <begin position="1"/>
        <end position="13"/>
    </location>
</feature>
<feature type="compositionally biased region" description="Basic and acidic residues" evidence="1">
    <location>
        <begin position="548"/>
        <end position="559"/>
    </location>
</feature>